<evidence type="ECO:0000313" key="4">
    <source>
        <dbReference type="Proteomes" id="UP000199707"/>
    </source>
</evidence>
<dbReference type="PANTHER" id="PTHR34385">
    <property type="entry name" value="D-ALANYL-D-ALANINE CARBOXYPEPTIDASE"/>
    <property type="match status" value="1"/>
</dbReference>
<dbReference type="Pfam" id="PF02557">
    <property type="entry name" value="VanY"/>
    <property type="match status" value="1"/>
</dbReference>
<accession>A0A1G4VWD1</accession>
<dbReference type="Proteomes" id="UP000199707">
    <property type="component" value="Unassembled WGS sequence"/>
</dbReference>
<keyword evidence="1" id="KW-0732">Signal</keyword>
<evidence type="ECO:0000313" key="3">
    <source>
        <dbReference type="EMBL" id="SCX12427.1"/>
    </source>
</evidence>
<dbReference type="CDD" id="cd14846">
    <property type="entry name" value="Peptidase_M15_like"/>
    <property type="match status" value="1"/>
</dbReference>
<dbReference type="EMBL" id="FMUB01000003">
    <property type="protein sequence ID" value="SCX12427.1"/>
    <property type="molecule type" value="Genomic_DNA"/>
</dbReference>
<evidence type="ECO:0000256" key="1">
    <source>
        <dbReference type="SAM" id="SignalP"/>
    </source>
</evidence>
<organism evidence="3 4">
    <name type="scientific">Mycolicibacterium fluoranthenivorans</name>
    <dbReference type="NCBI Taxonomy" id="258505"/>
    <lineage>
        <taxon>Bacteria</taxon>
        <taxon>Bacillati</taxon>
        <taxon>Actinomycetota</taxon>
        <taxon>Actinomycetes</taxon>
        <taxon>Mycobacteriales</taxon>
        <taxon>Mycobacteriaceae</taxon>
        <taxon>Mycolicibacterium</taxon>
    </lineage>
</organism>
<dbReference type="InterPro" id="IPR009045">
    <property type="entry name" value="Zn_M74/Hedgehog-like"/>
</dbReference>
<feature type="domain" description="D-alanyl-D-alanine carboxypeptidase-like core" evidence="2">
    <location>
        <begin position="48"/>
        <end position="137"/>
    </location>
</feature>
<dbReference type="GO" id="GO:0004180">
    <property type="term" value="F:carboxypeptidase activity"/>
    <property type="evidence" value="ECO:0007669"/>
    <property type="project" value="UniProtKB-KW"/>
</dbReference>
<sequence length="167" mass="17323">MRTTAAVGALVIGLLAAPVAQADTADGSLTDDQVLTAFDVQNPAIGRLDPALLAAIQNATTAAAADGITMTVTSGWRTPEFQQRLLDDAVATYGSLAAARQYVQTPEHSKHVIGAAVDVGGTGADQWLITNGARFGLCRTYANELWHFELTADPYGNCPALLPDAAG</sequence>
<dbReference type="SUPFAM" id="SSF55166">
    <property type="entry name" value="Hedgehog/DD-peptidase"/>
    <property type="match status" value="1"/>
</dbReference>
<dbReference type="RefSeq" id="WP_235632767.1">
    <property type="nucleotide sequence ID" value="NZ_FMUB01000003.1"/>
</dbReference>
<dbReference type="Gene3D" id="3.30.1380.10">
    <property type="match status" value="1"/>
</dbReference>
<dbReference type="GO" id="GO:0006508">
    <property type="term" value="P:proteolysis"/>
    <property type="evidence" value="ECO:0007669"/>
    <property type="project" value="InterPro"/>
</dbReference>
<evidence type="ECO:0000259" key="2">
    <source>
        <dbReference type="Pfam" id="PF02557"/>
    </source>
</evidence>
<keyword evidence="3" id="KW-0121">Carboxypeptidase</keyword>
<keyword evidence="3" id="KW-0645">Protease</keyword>
<feature type="chain" id="PRO_5011556841" evidence="1">
    <location>
        <begin position="23"/>
        <end position="167"/>
    </location>
</feature>
<dbReference type="InterPro" id="IPR052179">
    <property type="entry name" value="DD-CPase-like"/>
</dbReference>
<reference evidence="4" key="1">
    <citation type="submission" date="2016-10" db="EMBL/GenBank/DDBJ databases">
        <authorList>
            <person name="Varghese N."/>
            <person name="Submissions S."/>
        </authorList>
    </citation>
    <scope>NUCLEOTIDE SEQUENCE [LARGE SCALE GENOMIC DNA]</scope>
    <source>
        <strain evidence="4">UNC267MFSha1.1M11</strain>
    </source>
</reference>
<keyword evidence="3" id="KW-0378">Hydrolase</keyword>
<name>A0A1G4VWD1_9MYCO</name>
<protein>
    <submittedName>
        <fullName evidence="3">D-alanyl-D-alanine carboxypeptidase</fullName>
    </submittedName>
</protein>
<dbReference type="InterPro" id="IPR003709">
    <property type="entry name" value="VanY-like_core_dom"/>
</dbReference>
<dbReference type="PANTHER" id="PTHR34385:SF1">
    <property type="entry name" value="PEPTIDOGLYCAN L-ALANYL-D-GLUTAMATE ENDOPEPTIDASE CWLK"/>
    <property type="match status" value="1"/>
</dbReference>
<dbReference type="AlphaFoldDB" id="A0A1G4VWD1"/>
<proteinExistence type="predicted"/>
<gene>
    <name evidence="3" type="ORF">SAMN02799620_01751</name>
</gene>
<dbReference type="STRING" id="1502745.SAMN02799620_01751"/>
<feature type="signal peptide" evidence="1">
    <location>
        <begin position="1"/>
        <end position="22"/>
    </location>
</feature>